<keyword evidence="1 2" id="KW-0727">SH2 domain</keyword>
<evidence type="ECO:0000256" key="3">
    <source>
        <dbReference type="SAM" id="MobiDB-lite"/>
    </source>
</evidence>
<dbReference type="Gene3D" id="2.30.29.30">
    <property type="entry name" value="Pleckstrin-homology domain (PH domain)/Phosphotyrosine-binding domain (PTB)"/>
    <property type="match status" value="1"/>
</dbReference>
<evidence type="ECO:0000313" key="5">
    <source>
        <dbReference type="EMBL" id="KAF7261499.1"/>
    </source>
</evidence>
<dbReference type="InterPro" id="IPR011993">
    <property type="entry name" value="PH-like_dom_sf"/>
</dbReference>
<evidence type="ECO:0000313" key="6">
    <source>
        <dbReference type="Proteomes" id="UP000822476"/>
    </source>
</evidence>
<reference evidence="5" key="1">
    <citation type="submission" date="2019-07" db="EMBL/GenBank/DDBJ databases">
        <title>Annotation for the trematode Paragonimus miyazaki's.</title>
        <authorList>
            <person name="Choi Y.-J."/>
        </authorList>
    </citation>
    <scope>NUCLEOTIDE SEQUENCE</scope>
    <source>
        <strain evidence="5">Japan</strain>
    </source>
</reference>
<feature type="domain" description="SH2" evidence="4">
    <location>
        <begin position="1056"/>
        <end position="1169"/>
    </location>
</feature>
<feature type="region of interest" description="Disordered" evidence="3">
    <location>
        <begin position="33"/>
        <end position="106"/>
    </location>
</feature>
<proteinExistence type="predicted"/>
<accession>A0A8S9Z245</accession>
<feature type="compositionally biased region" description="Basic residues" evidence="3">
    <location>
        <begin position="506"/>
        <end position="516"/>
    </location>
</feature>
<dbReference type="Pfam" id="PF00017">
    <property type="entry name" value="SH2"/>
    <property type="match status" value="1"/>
</dbReference>
<dbReference type="PANTHER" id="PTHR45734:SF10">
    <property type="entry name" value="BLISTERY, ISOFORM A"/>
    <property type="match status" value="1"/>
</dbReference>
<keyword evidence="6" id="KW-1185">Reference proteome</keyword>
<dbReference type="SUPFAM" id="SSF55550">
    <property type="entry name" value="SH2 domain"/>
    <property type="match status" value="1"/>
</dbReference>
<feature type="region of interest" description="Disordered" evidence="3">
    <location>
        <begin position="421"/>
        <end position="457"/>
    </location>
</feature>
<feature type="compositionally biased region" description="Polar residues" evidence="3">
    <location>
        <begin position="524"/>
        <end position="541"/>
    </location>
</feature>
<dbReference type="EMBL" id="JTDE01000356">
    <property type="protein sequence ID" value="KAF7261499.1"/>
    <property type="molecule type" value="Genomic_DNA"/>
</dbReference>
<feature type="compositionally biased region" description="Low complexity" evidence="3">
    <location>
        <begin position="915"/>
        <end position="929"/>
    </location>
</feature>
<evidence type="ECO:0000259" key="4">
    <source>
        <dbReference type="PROSITE" id="PS50001"/>
    </source>
</evidence>
<dbReference type="InterPro" id="IPR051484">
    <property type="entry name" value="Tensin_PTEN_phosphatase"/>
</dbReference>
<evidence type="ECO:0000256" key="1">
    <source>
        <dbReference type="ARBA" id="ARBA00022999"/>
    </source>
</evidence>
<dbReference type="PANTHER" id="PTHR45734">
    <property type="entry name" value="TENSIN"/>
    <property type="match status" value="1"/>
</dbReference>
<feature type="compositionally biased region" description="Low complexity" evidence="3">
    <location>
        <begin position="787"/>
        <end position="799"/>
    </location>
</feature>
<dbReference type="InterPro" id="IPR036860">
    <property type="entry name" value="SH2_dom_sf"/>
</dbReference>
<feature type="region of interest" description="Disordered" evidence="3">
    <location>
        <begin position="496"/>
        <end position="547"/>
    </location>
</feature>
<feature type="region of interest" description="Disordered" evidence="3">
    <location>
        <begin position="608"/>
        <end position="634"/>
    </location>
</feature>
<organism evidence="5 6">
    <name type="scientific">Paragonimus skrjabini miyazakii</name>
    <dbReference type="NCBI Taxonomy" id="59628"/>
    <lineage>
        <taxon>Eukaryota</taxon>
        <taxon>Metazoa</taxon>
        <taxon>Spiralia</taxon>
        <taxon>Lophotrochozoa</taxon>
        <taxon>Platyhelminthes</taxon>
        <taxon>Trematoda</taxon>
        <taxon>Digenea</taxon>
        <taxon>Plagiorchiida</taxon>
        <taxon>Troglotremata</taxon>
        <taxon>Troglotrematidae</taxon>
        <taxon>Paragonimus</taxon>
    </lineage>
</organism>
<dbReference type="Proteomes" id="UP000822476">
    <property type="component" value="Unassembled WGS sequence"/>
</dbReference>
<comment type="caution">
    <text evidence="5">The sequence shown here is derived from an EMBL/GenBank/DDBJ whole genome shotgun (WGS) entry which is preliminary data.</text>
</comment>
<dbReference type="OrthoDB" id="6253230at2759"/>
<dbReference type="Gene3D" id="3.30.505.10">
    <property type="entry name" value="SH2 domain"/>
    <property type="match status" value="1"/>
</dbReference>
<sequence>MGLLIIREIVTYKEGKYFNHATHTEEIIVREANCGSRPESPQKSFVDDVDPSLHPRLRTLSPTPGTGDSFDGSQHTHHNFDSTDSHYTNHNKIGLSDQTSSSKFQKAPDEDIVDLIMPSQECSQPKLILFEAPAALKKTVTMRRFGGASPDSVNSGKQKPTAPVVTDQRHGVVARTGQSTFKRADTLPLKHPINYSSSSAKREATARVSVKGQQLQVPSGVERNSRGDFTTLNVNENRSVSPVQIIRTARHDENKLIEIVRKPGTEFQSRSPNQRSMRSPKPTYAHPVDVYASVRRPKQLSPGTEFKPYSFTEPDHVIQINGARTNTEGIQSVRTSHYQQSPIRTQTSFDQFPVPNTTERESMRPYFRSFNSSNTKPLRYAQSTPSSPVLGQSYYHRDHSMSPLGTRFSDTIDSVDGGVFKNDSRPPGLPPTPHRIGVGRNGRKDTPLTPTGPPVEHVSMCIDPVTGKPLRVTARSQSFTDLEHNVLVTETDEKIESEDQTEYRVKHQTIRKHRAGSPRDRRSSSQIERGQETIQQQLLRNQTRDTDDTMTEWRRHFKPLSNDTRTHARVDLQHARSILSTTLDGHDVHEHLNEIDRLLDVLKTRSPHNRTRQTPRSTGVWKKNSHASITTGPAAPYRATSQVNIAGRTNLGRPQWQSDMNLRTTTSYKQTPMLSTYSAHRENLQRREEQRRNFDDGTSRQFSTRYFDESKTVGGGAEVMEEVETITLQPIGRGVHDLEPVGSIARSVRTNTPTGSYPLVPLQTRPHSSAGRLYHCAPKVGNSLRTGFTSTRSSSQSPLPLRPPNTVNSTIRSSFREIPVGVSTQHSTNAQVASNNGSPTLFRYDSNAIKSYTPRGSLLHPSNQMSVVTGNKTGTVQVVNSPTQHLRSHQNQQQSQQQRPPTPLDQRITQQQDYSNSVVRRPSSPSLPTVRDDLTAPTRKRSLQSPSPIGFVSRAFTPAGFDQSDGYRTIATTNMHREVHTSGAPSPYPGTHHSPYYDSNTRSSEQRYRTVQHTGQQIRATTVPPNYSGNATGLVDGADWEHQELMKQAKNTFREWYLPDASREDVIYMLRDRDPGSFIIRNSISCVNSFSLGIKAPPYPPQAAATSDFLRSGQVKHFIIGTVPMYDGRGDGVQLCGFNDQPVFPALTDFVSHHCLHPGPLPCALRLPSSTSASQQRLGGYDSINKYGVPAGGSGIMVDMLYLGCVPVDRLEKAAAIRKAISHILSLAATSMNGLPKRCEVTIHAKPTEGVKFTDRSKRNLVEKHLKPSQILFCGSDPEGRNYVDAGLRNRGFVHAKTFGILIRKKQLWMHENLVYVFSELDPNQSAVTLINYISHTFTS</sequence>
<gene>
    <name evidence="5" type="ORF">EG68_01192</name>
</gene>
<feature type="compositionally biased region" description="Polar residues" evidence="3">
    <location>
        <begin position="85"/>
        <end position="104"/>
    </location>
</feature>
<dbReference type="SUPFAM" id="SSF50729">
    <property type="entry name" value="PH domain-like"/>
    <property type="match status" value="1"/>
</dbReference>
<feature type="region of interest" description="Disordered" evidence="3">
    <location>
        <begin position="147"/>
        <end position="169"/>
    </location>
</feature>
<dbReference type="InterPro" id="IPR000980">
    <property type="entry name" value="SH2"/>
</dbReference>
<name>A0A8S9Z245_9TREM</name>
<dbReference type="PROSITE" id="PS50001">
    <property type="entry name" value="SH2"/>
    <property type="match status" value="1"/>
</dbReference>
<dbReference type="SMART" id="SM00252">
    <property type="entry name" value="SH2"/>
    <property type="match status" value="1"/>
</dbReference>
<evidence type="ECO:0000256" key="2">
    <source>
        <dbReference type="PROSITE-ProRule" id="PRU00191"/>
    </source>
</evidence>
<feature type="region of interest" description="Disordered" evidence="3">
    <location>
        <begin position="883"/>
        <end position="951"/>
    </location>
</feature>
<feature type="region of interest" description="Disordered" evidence="3">
    <location>
        <begin position="787"/>
        <end position="809"/>
    </location>
</feature>
<feature type="compositionally biased region" description="Low complexity" evidence="3">
    <location>
        <begin position="883"/>
        <end position="899"/>
    </location>
</feature>
<protein>
    <recommendedName>
        <fullName evidence="4">SH2 domain-containing protein</fullName>
    </recommendedName>
</protein>